<dbReference type="Proteomes" id="UP000050514">
    <property type="component" value="Unassembled WGS sequence"/>
</dbReference>
<comment type="caution">
    <text evidence="2">The sequence shown here is derived from an EMBL/GenBank/DDBJ whole genome shotgun (WGS) entry which is preliminary data.</text>
</comment>
<evidence type="ECO:0000256" key="1">
    <source>
        <dbReference type="SAM" id="Phobius"/>
    </source>
</evidence>
<dbReference type="RefSeq" id="WP_061915009.1">
    <property type="nucleotide sequence ID" value="NZ_DF967971.1"/>
</dbReference>
<name>A0A0P6WTN8_9CHLR</name>
<evidence type="ECO:0000313" key="3">
    <source>
        <dbReference type="Proteomes" id="UP000050514"/>
    </source>
</evidence>
<keyword evidence="1" id="KW-1133">Transmembrane helix</keyword>
<proteinExistence type="predicted"/>
<dbReference type="AlphaFoldDB" id="A0A0P6WTN8"/>
<keyword evidence="3" id="KW-1185">Reference proteome</keyword>
<dbReference type="OrthoDB" id="166449at2"/>
<feature type="transmembrane region" description="Helical" evidence="1">
    <location>
        <begin position="101"/>
        <end position="120"/>
    </location>
</feature>
<feature type="transmembrane region" description="Helical" evidence="1">
    <location>
        <begin position="77"/>
        <end position="95"/>
    </location>
</feature>
<sequence length="134" mass="14882">MEKQNLPPFIPFLASALILTALGLAGLFLLFNLTLPTLGPRWLFFFLTTITASGLALPVVYFLHWRFPSPTPVTPGIIVRQAIWVGLYFDLLAWFQMGRFLTLPLGFALAAGLAAIEFAIRLAERSRFVAGENE</sequence>
<protein>
    <submittedName>
        <fullName evidence="2">Uncharacterized protein</fullName>
    </submittedName>
</protein>
<keyword evidence="1" id="KW-0472">Membrane</keyword>
<dbReference type="EMBL" id="LGHJ01000020">
    <property type="protein sequence ID" value="KPL73617.1"/>
    <property type="molecule type" value="Genomic_DNA"/>
</dbReference>
<evidence type="ECO:0000313" key="2">
    <source>
        <dbReference type="EMBL" id="KPL73617.1"/>
    </source>
</evidence>
<feature type="transmembrane region" description="Helical" evidence="1">
    <location>
        <begin position="43"/>
        <end position="65"/>
    </location>
</feature>
<reference evidence="2 3" key="1">
    <citation type="submission" date="2015-07" db="EMBL/GenBank/DDBJ databases">
        <title>Draft genome of Bellilinea caldifistulae DSM 17877.</title>
        <authorList>
            <person name="Hemp J."/>
            <person name="Ward L.M."/>
            <person name="Pace L.A."/>
            <person name="Fischer W.W."/>
        </authorList>
    </citation>
    <scope>NUCLEOTIDE SEQUENCE [LARGE SCALE GENOMIC DNA]</scope>
    <source>
        <strain evidence="2 3">GOMI-1</strain>
    </source>
</reference>
<keyword evidence="1" id="KW-0812">Transmembrane</keyword>
<gene>
    <name evidence="2" type="ORF">AC812_14625</name>
</gene>
<accession>A0A0P6WTN8</accession>
<dbReference type="STRING" id="360411.AC812_14625"/>
<organism evidence="2 3">
    <name type="scientific">Bellilinea caldifistulae</name>
    <dbReference type="NCBI Taxonomy" id="360411"/>
    <lineage>
        <taxon>Bacteria</taxon>
        <taxon>Bacillati</taxon>
        <taxon>Chloroflexota</taxon>
        <taxon>Anaerolineae</taxon>
        <taxon>Anaerolineales</taxon>
        <taxon>Anaerolineaceae</taxon>
        <taxon>Bellilinea</taxon>
    </lineage>
</organism>
<feature type="transmembrane region" description="Helical" evidence="1">
    <location>
        <begin position="12"/>
        <end position="31"/>
    </location>
</feature>